<dbReference type="AlphaFoldDB" id="A0A9D4ZAK2"/>
<keyword evidence="11" id="KW-1185">Reference proteome</keyword>
<evidence type="ECO:0000256" key="4">
    <source>
        <dbReference type="ARBA" id="ARBA00022553"/>
    </source>
</evidence>
<dbReference type="GO" id="GO:0032934">
    <property type="term" value="F:sterol binding"/>
    <property type="evidence" value="ECO:0007669"/>
    <property type="project" value="TreeGrafter"/>
</dbReference>
<dbReference type="Gene3D" id="2.30.29.30">
    <property type="entry name" value="Pleckstrin-homology domain (PH domain)/Phosphotyrosine-binding domain (PTB)"/>
    <property type="match status" value="1"/>
</dbReference>
<evidence type="ECO:0000256" key="7">
    <source>
        <dbReference type="SAM" id="Coils"/>
    </source>
</evidence>
<dbReference type="Gene3D" id="2.40.160.120">
    <property type="match status" value="1"/>
</dbReference>
<dbReference type="SUPFAM" id="SSF144000">
    <property type="entry name" value="Oxysterol-binding protein-like"/>
    <property type="match status" value="1"/>
</dbReference>
<dbReference type="GO" id="GO:0016020">
    <property type="term" value="C:membrane"/>
    <property type="evidence" value="ECO:0007669"/>
    <property type="project" value="TreeGrafter"/>
</dbReference>
<feature type="region of interest" description="Disordered" evidence="8">
    <location>
        <begin position="1"/>
        <end position="64"/>
    </location>
</feature>
<keyword evidence="6" id="KW-0446">Lipid-binding</keyword>
<evidence type="ECO:0000259" key="9">
    <source>
        <dbReference type="PROSITE" id="PS50003"/>
    </source>
</evidence>
<dbReference type="Pfam" id="PF00169">
    <property type="entry name" value="PH"/>
    <property type="match status" value="1"/>
</dbReference>
<feature type="region of interest" description="Disordered" evidence="8">
    <location>
        <begin position="926"/>
        <end position="954"/>
    </location>
</feature>
<feature type="region of interest" description="Disordered" evidence="8">
    <location>
        <begin position="537"/>
        <end position="561"/>
    </location>
</feature>
<dbReference type="InterPro" id="IPR000648">
    <property type="entry name" value="Oxysterol-bd"/>
</dbReference>
<feature type="compositionally biased region" description="Polar residues" evidence="8">
    <location>
        <begin position="406"/>
        <end position="421"/>
    </location>
</feature>
<dbReference type="EMBL" id="JABFUD020000016">
    <property type="protein sequence ID" value="KAI5068363.1"/>
    <property type="molecule type" value="Genomic_DNA"/>
</dbReference>
<keyword evidence="3" id="KW-0813">Transport</keyword>
<evidence type="ECO:0000313" key="11">
    <source>
        <dbReference type="Proteomes" id="UP000886520"/>
    </source>
</evidence>
<dbReference type="SMART" id="SM00233">
    <property type="entry name" value="PH"/>
    <property type="match status" value="1"/>
</dbReference>
<proteinExistence type="inferred from homology"/>
<dbReference type="FunFam" id="2.40.160.120:FF:000001">
    <property type="entry name" value="Oxysterol-binding protein"/>
    <property type="match status" value="1"/>
</dbReference>
<dbReference type="InterPro" id="IPR011993">
    <property type="entry name" value="PH-like_dom_sf"/>
</dbReference>
<evidence type="ECO:0000256" key="5">
    <source>
        <dbReference type="ARBA" id="ARBA00023055"/>
    </source>
</evidence>
<comment type="function">
    <text evidence="1">May be involved in the transport of sterols.</text>
</comment>
<sequence length="1026" mass="117149">MKQLEPAVDLGTRHSQASAPMVSNGQQPEQQQQGPQNQSQQRRRQRSGRAPKHPSSRTYSQSNRRIYDVRTWHRRKSVDKLGNVDWGQPPAGWVLVWAGRFKRWRRRWFLAHPAGLLLYYKTPNQLGRPGCISLQGAEVSPTSGKERQFKIRRGTIVYYLRTLNKENRQAWLETIHRSIGTYERSWQKVGVGSKSGKVFAVQQSVPTHLAEEWKQQEIEVNRRLAEKLQELEPMRLAFLQKVQGVQVSLSVLTEAFGFGSSLGKRVESSPPLGPREQARPSYSPPLYPHPNGKLPTTKSHGVCKTGLSPSLSDPIPCLEVNEVVLDEHGSNYSSVMEDDGGMPEDKQGGCIGRELFRLRRRESNGTNFSEKGHSSDTEVCSSSSCQRAPASKKDIDENTKQEHATLPTSYSVDSFPLSFTKSPDKGTDGGLNKDEASHANSQKGSNCYAHKEMVHSHPPPATPISFSGHTMQGQLHAAWNTMQKTFAELLKEEIQRVIELEAENAALQQSLAMLPQLQQDHKDLLDLRERMQRNQSNRVVTGEDRDMDGEFGDDEDTDDEISLAPSDVTNEDYYEALEVLNQHEFIAKSTSREELEVLGERIEYSQEPPEEGDLSNDTENLSEVEGDEYEHPRSRLPAPRPLQRGFSLWSVLKNAIGKDLNHITMPATINEPLSVLQRCAEELQYSHLLEKASQLDDSIERLVWVSIFACATYHGSPHRDAKPFNPLLGETYEWQSLDGRLRFLAEQVSHHPPILAFHSENLSSDYTIYGEVEVKNRFWGKSVEVFPVGQVHLHMPRFGDHFTWSKITTCIHNVVVGRLWIDNYGEIVIRNHTTGEISRIRFHKATSKEQGRLTGKVFDKNGILMCSLLGNYMKQITIIPETSWTRKSAYGDTNYLWKCPALPEDYEQQYCFSRFTIGLNELTPELRDSLPPTDSRFRPDERALEDGDLEKATPEKIRLEEKQREAARRRREHGEEWTCMWFQQRVPGVSQVKTAGETDEEPTWVFNGEYWRAREKQDWRRCPDIM</sequence>
<dbReference type="PANTHER" id="PTHR10972:SF205">
    <property type="entry name" value="OXYSTEROL-BINDING PROTEIN 1"/>
    <property type="match status" value="1"/>
</dbReference>
<evidence type="ECO:0000313" key="10">
    <source>
        <dbReference type="EMBL" id="KAI5068363.1"/>
    </source>
</evidence>
<dbReference type="GO" id="GO:0120009">
    <property type="term" value="P:intermembrane lipid transfer"/>
    <property type="evidence" value="ECO:0007669"/>
    <property type="project" value="UniProtKB-ARBA"/>
</dbReference>
<dbReference type="InterPro" id="IPR001849">
    <property type="entry name" value="PH_domain"/>
</dbReference>
<feature type="compositionally biased region" description="Basic and acidic residues" evidence="8">
    <location>
        <begin position="422"/>
        <end position="437"/>
    </location>
</feature>
<comment type="caution">
    <text evidence="10">The sequence shown here is derived from an EMBL/GenBank/DDBJ whole genome shotgun (WGS) entry which is preliminary data.</text>
</comment>
<evidence type="ECO:0000256" key="8">
    <source>
        <dbReference type="SAM" id="MobiDB-lite"/>
    </source>
</evidence>
<feature type="region of interest" description="Disordered" evidence="8">
    <location>
        <begin position="601"/>
        <end position="637"/>
    </location>
</feature>
<dbReference type="OrthoDB" id="1914979at2759"/>
<name>A0A9D4ZAK2_ADICA</name>
<organism evidence="10 11">
    <name type="scientific">Adiantum capillus-veneris</name>
    <name type="common">Maidenhair fern</name>
    <dbReference type="NCBI Taxonomy" id="13818"/>
    <lineage>
        <taxon>Eukaryota</taxon>
        <taxon>Viridiplantae</taxon>
        <taxon>Streptophyta</taxon>
        <taxon>Embryophyta</taxon>
        <taxon>Tracheophyta</taxon>
        <taxon>Polypodiopsida</taxon>
        <taxon>Polypodiidae</taxon>
        <taxon>Polypodiales</taxon>
        <taxon>Pteridineae</taxon>
        <taxon>Pteridaceae</taxon>
        <taxon>Vittarioideae</taxon>
        <taxon>Adiantum</taxon>
    </lineage>
</organism>
<dbReference type="Proteomes" id="UP000886520">
    <property type="component" value="Chromosome 16"/>
</dbReference>
<dbReference type="InterPro" id="IPR037239">
    <property type="entry name" value="OSBP_sf"/>
</dbReference>
<evidence type="ECO:0000256" key="1">
    <source>
        <dbReference type="ARBA" id="ARBA00003361"/>
    </source>
</evidence>
<feature type="compositionally biased region" description="Acidic residues" evidence="8">
    <location>
        <begin position="608"/>
        <end position="628"/>
    </location>
</feature>
<feature type="region of interest" description="Disordered" evidence="8">
    <location>
        <begin position="261"/>
        <end position="301"/>
    </location>
</feature>
<feature type="region of interest" description="Disordered" evidence="8">
    <location>
        <begin position="362"/>
        <end position="443"/>
    </location>
</feature>
<feature type="compositionally biased region" description="Basic residues" evidence="8">
    <location>
        <begin position="41"/>
        <end position="55"/>
    </location>
</feature>
<dbReference type="Gene3D" id="3.30.70.3490">
    <property type="match status" value="1"/>
</dbReference>
<keyword evidence="5" id="KW-0445">Lipid transport</keyword>
<gene>
    <name evidence="10" type="ORF">GOP47_0016708</name>
</gene>
<dbReference type="SUPFAM" id="SSF50729">
    <property type="entry name" value="PH domain-like"/>
    <property type="match status" value="1"/>
</dbReference>
<keyword evidence="4" id="KW-0597">Phosphoprotein</keyword>
<feature type="compositionally biased region" description="Acidic residues" evidence="8">
    <location>
        <begin position="545"/>
        <end position="561"/>
    </location>
</feature>
<keyword evidence="7" id="KW-0175">Coiled coil</keyword>
<comment type="similarity">
    <text evidence="2">Belongs to the OSBP family.</text>
</comment>
<dbReference type="PROSITE" id="PS50003">
    <property type="entry name" value="PH_DOMAIN"/>
    <property type="match status" value="1"/>
</dbReference>
<feature type="compositionally biased region" description="Basic and acidic residues" evidence="8">
    <location>
        <begin position="391"/>
        <end position="403"/>
    </location>
</feature>
<evidence type="ECO:0000256" key="2">
    <source>
        <dbReference type="ARBA" id="ARBA00008842"/>
    </source>
</evidence>
<feature type="compositionally biased region" description="Low complexity" evidence="8">
    <location>
        <begin position="23"/>
        <end position="40"/>
    </location>
</feature>
<accession>A0A9D4ZAK2</accession>
<evidence type="ECO:0000256" key="3">
    <source>
        <dbReference type="ARBA" id="ARBA00022448"/>
    </source>
</evidence>
<dbReference type="PANTHER" id="PTHR10972">
    <property type="entry name" value="OXYSTEROL-BINDING PROTEIN-RELATED"/>
    <property type="match status" value="1"/>
</dbReference>
<protein>
    <recommendedName>
        <fullName evidence="9">PH domain-containing protein</fullName>
    </recommendedName>
</protein>
<feature type="domain" description="PH" evidence="9">
    <location>
        <begin position="87"/>
        <end position="180"/>
    </location>
</feature>
<feature type="compositionally biased region" description="Basic and acidic residues" evidence="8">
    <location>
        <begin position="935"/>
        <end position="954"/>
    </location>
</feature>
<reference evidence="10" key="1">
    <citation type="submission" date="2021-01" db="EMBL/GenBank/DDBJ databases">
        <title>Adiantum capillus-veneris genome.</title>
        <authorList>
            <person name="Fang Y."/>
            <person name="Liao Q."/>
        </authorList>
    </citation>
    <scope>NUCLEOTIDE SEQUENCE</scope>
    <source>
        <strain evidence="10">H3</strain>
        <tissue evidence="10">Leaf</tissue>
    </source>
</reference>
<dbReference type="Pfam" id="PF01237">
    <property type="entry name" value="Oxysterol_BP"/>
    <property type="match status" value="1"/>
</dbReference>
<feature type="coiled-coil region" evidence="7">
    <location>
        <begin position="490"/>
        <end position="534"/>
    </location>
</feature>
<evidence type="ECO:0000256" key="6">
    <source>
        <dbReference type="ARBA" id="ARBA00023121"/>
    </source>
</evidence>
<dbReference type="GO" id="GO:0005829">
    <property type="term" value="C:cytosol"/>
    <property type="evidence" value="ECO:0007669"/>
    <property type="project" value="TreeGrafter"/>
</dbReference>